<dbReference type="NCBIfam" id="TIGR02191">
    <property type="entry name" value="RNaseIII"/>
    <property type="match status" value="1"/>
</dbReference>
<feature type="domain" description="DRBM" evidence="17">
    <location>
        <begin position="158"/>
        <end position="228"/>
    </location>
</feature>
<dbReference type="PANTHER" id="PTHR11207:SF0">
    <property type="entry name" value="RIBONUCLEASE 3"/>
    <property type="match status" value="1"/>
</dbReference>
<evidence type="ECO:0000256" key="9">
    <source>
        <dbReference type="ARBA" id="ARBA00022722"/>
    </source>
</evidence>
<evidence type="ECO:0000256" key="6">
    <source>
        <dbReference type="ARBA" id="ARBA00022552"/>
    </source>
</evidence>
<evidence type="ECO:0000256" key="11">
    <source>
        <dbReference type="ARBA" id="ARBA00022759"/>
    </source>
</evidence>
<evidence type="ECO:0000256" key="4">
    <source>
        <dbReference type="ARBA" id="ARBA00011738"/>
    </source>
</evidence>
<dbReference type="EMBL" id="FYEX01000001">
    <property type="protein sequence ID" value="SNC60769.1"/>
    <property type="molecule type" value="Genomic_DNA"/>
</dbReference>
<dbReference type="GO" id="GO:0004525">
    <property type="term" value="F:ribonuclease III activity"/>
    <property type="evidence" value="ECO:0007669"/>
    <property type="project" value="UniProtKB-UniRule"/>
</dbReference>
<evidence type="ECO:0000256" key="12">
    <source>
        <dbReference type="ARBA" id="ARBA00022801"/>
    </source>
</evidence>
<keyword evidence="15" id="KW-0699">rRNA-binding</keyword>
<dbReference type="GO" id="GO:0003725">
    <property type="term" value="F:double-stranded RNA binding"/>
    <property type="evidence" value="ECO:0007669"/>
    <property type="project" value="TreeGrafter"/>
</dbReference>
<dbReference type="GO" id="GO:0006397">
    <property type="term" value="P:mRNA processing"/>
    <property type="evidence" value="ECO:0007669"/>
    <property type="project" value="UniProtKB-UniRule"/>
</dbReference>
<dbReference type="GO" id="GO:0010468">
    <property type="term" value="P:regulation of gene expression"/>
    <property type="evidence" value="ECO:0007669"/>
    <property type="project" value="TreeGrafter"/>
</dbReference>
<feature type="binding site" evidence="15">
    <location>
        <position position="44"/>
    </location>
    <ligand>
        <name>Mg(2+)</name>
        <dbReference type="ChEBI" id="CHEBI:18420"/>
    </ligand>
</feature>
<dbReference type="GO" id="GO:0046872">
    <property type="term" value="F:metal ion binding"/>
    <property type="evidence" value="ECO:0007669"/>
    <property type="project" value="UniProtKB-KW"/>
</dbReference>
<dbReference type="GO" id="GO:0008033">
    <property type="term" value="P:tRNA processing"/>
    <property type="evidence" value="ECO:0007669"/>
    <property type="project" value="UniProtKB-KW"/>
</dbReference>
<feature type="binding site" evidence="15">
    <location>
        <position position="117"/>
    </location>
    <ligand>
        <name>Mg(2+)</name>
        <dbReference type="ChEBI" id="CHEBI:18420"/>
    </ligand>
</feature>
<evidence type="ECO:0000313" key="19">
    <source>
        <dbReference type="EMBL" id="SNC60769.1"/>
    </source>
</evidence>
<keyword evidence="5 15" id="KW-0963">Cytoplasm</keyword>
<gene>
    <name evidence="15" type="primary">rnc</name>
    <name evidence="19" type="ORF">SAMN06295916_0343</name>
</gene>
<dbReference type="Gene3D" id="3.30.160.20">
    <property type="match status" value="1"/>
</dbReference>
<dbReference type="CDD" id="cd10845">
    <property type="entry name" value="DSRM_RNAse_III_family"/>
    <property type="match status" value="1"/>
</dbReference>
<dbReference type="GO" id="GO:0006364">
    <property type="term" value="P:rRNA processing"/>
    <property type="evidence" value="ECO:0007669"/>
    <property type="project" value="UniProtKB-UniRule"/>
</dbReference>
<keyword evidence="14 15" id="KW-0694">RNA-binding</keyword>
<dbReference type="FunFam" id="3.30.160.20:FF:000003">
    <property type="entry name" value="Ribonuclease 3"/>
    <property type="match status" value="1"/>
</dbReference>
<dbReference type="AlphaFoldDB" id="A0A212T421"/>
<keyword evidence="6 15" id="KW-0698">rRNA processing</keyword>
<dbReference type="Pfam" id="PF14622">
    <property type="entry name" value="Ribonucleas_3_3"/>
    <property type="match status" value="1"/>
</dbReference>
<dbReference type="SUPFAM" id="SSF54768">
    <property type="entry name" value="dsRNA-binding domain-like"/>
    <property type="match status" value="1"/>
</dbReference>
<comment type="subunit">
    <text evidence="4 15">Homodimer.</text>
</comment>
<keyword evidence="11 15" id="KW-0255">Endonuclease</keyword>
<evidence type="ECO:0000256" key="14">
    <source>
        <dbReference type="ARBA" id="ARBA00022884"/>
    </source>
</evidence>
<evidence type="ECO:0000256" key="16">
    <source>
        <dbReference type="SAM" id="MobiDB-lite"/>
    </source>
</evidence>
<evidence type="ECO:0000259" key="17">
    <source>
        <dbReference type="PROSITE" id="PS50137"/>
    </source>
</evidence>
<keyword evidence="9 15" id="KW-0540">Nuclease</keyword>
<dbReference type="CDD" id="cd00593">
    <property type="entry name" value="RIBOc"/>
    <property type="match status" value="1"/>
</dbReference>
<dbReference type="HAMAP" id="MF_00104">
    <property type="entry name" value="RNase_III"/>
    <property type="match status" value="1"/>
</dbReference>
<feature type="domain" description="RNase III" evidence="18">
    <location>
        <begin position="9"/>
        <end position="131"/>
    </location>
</feature>
<evidence type="ECO:0000256" key="10">
    <source>
        <dbReference type="ARBA" id="ARBA00022723"/>
    </source>
</evidence>
<keyword evidence="12 15" id="KW-0378">Hydrolase</keyword>
<proteinExistence type="inferred from homology"/>
<dbReference type="SMART" id="SM00535">
    <property type="entry name" value="RIBOc"/>
    <property type="match status" value="1"/>
</dbReference>
<sequence length="267" mass="29794">MTPRAPVDLRLLQERLGYVFEKPDLLMQALTHRSHSKKNNERLEFLGDSVLNCTVAEILYERYHDLDEGDLSRVRANLVKQQALYEIAQALQLSDCLRLGEGELKSGGFKRPSILADTFEAIVGAIFLDSGFESSKKVLRKWYSQILEHVDPRTLGKDDKTLLQEYLQGHQLPLPIYNVVATTGVAHNQQFEVECSIPSLKITLNGKGASRRAAEQAAAKLALEAAQKIVSQSGRKPKKTKATKKKASLVTAKDPTDDQLNLKLKSE</sequence>
<dbReference type="SUPFAM" id="SSF69065">
    <property type="entry name" value="RNase III domain-like"/>
    <property type="match status" value="1"/>
</dbReference>
<name>A0A212T421_9BURK</name>
<dbReference type="InterPro" id="IPR000999">
    <property type="entry name" value="RNase_III_dom"/>
</dbReference>
<dbReference type="Gene3D" id="1.10.1520.10">
    <property type="entry name" value="Ribonuclease III domain"/>
    <property type="match status" value="1"/>
</dbReference>
<keyword evidence="13 15" id="KW-0460">Magnesium</keyword>
<evidence type="ECO:0000256" key="7">
    <source>
        <dbReference type="ARBA" id="ARBA00022664"/>
    </source>
</evidence>
<dbReference type="RefSeq" id="WP_088812184.1">
    <property type="nucleotide sequence ID" value="NZ_FYEX01000001.1"/>
</dbReference>
<dbReference type="PROSITE" id="PS50142">
    <property type="entry name" value="RNASE_3_2"/>
    <property type="match status" value="1"/>
</dbReference>
<evidence type="ECO:0000256" key="2">
    <source>
        <dbReference type="ARBA" id="ARBA00004496"/>
    </source>
</evidence>
<feature type="binding site" evidence="15">
    <location>
        <position position="120"/>
    </location>
    <ligand>
        <name>Mg(2+)</name>
        <dbReference type="ChEBI" id="CHEBI:18420"/>
    </ligand>
</feature>
<dbReference type="PROSITE" id="PS50137">
    <property type="entry name" value="DS_RBD"/>
    <property type="match status" value="1"/>
</dbReference>
<evidence type="ECO:0000313" key="20">
    <source>
        <dbReference type="Proteomes" id="UP000197215"/>
    </source>
</evidence>
<dbReference type="FunFam" id="1.10.1520.10:FF:000001">
    <property type="entry name" value="Ribonuclease 3"/>
    <property type="match status" value="1"/>
</dbReference>
<evidence type="ECO:0000256" key="15">
    <source>
        <dbReference type="HAMAP-Rule" id="MF_00104"/>
    </source>
</evidence>
<feature type="active site" evidence="15">
    <location>
        <position position="120"/>
    </location>
</feature>
<evidence type="ECO:0000256" key="1">
    <source>
        <dbReference type="ARBA" id="ARBA00000109"/>
    </source>
</evidence>
<dbReference type="EC" id="3.1.26.3" evidence="15"/>
<feature type="region of interest" description="Disordered" evidence="16">
    <location>
        <begin position="232"/>
        <end position="267"/>
    </location>
</feature>
<dbReference type="PANTHER" id="PTHR11207">
    <property type="entry name" value="RIBONUCLEASE III"/>
    <property type="match status" value="1"/>
</dbReference>
<dbReference type="InterPro" id="IPR036389">
    <property type="entry name" value="RNase_III_sf"/>
</dbReference>
<dbReference type="PROSITE" id="PS00517">
    <property type="entry name" value="RNASE_3_1"/>
    <property type="match status" value="1"/>
</dbReference>
<keyword evidence="8 15" id="KW-0819">tRNA processing</keyword>
<accession>A0A212T421</accession>
<evidence type="ECO:0000256" key="5">
    <source>
        <dbReference type="ARBA" id="ARBA00022490"/>
    </source>
</evidence>
<comment type="function">
    <text evidence="15">Digests double-stranded RNA. Involved in the processing of primary rRNA transcript to yield the immediate precursors to the large and small rRNAs (23S and 16S). Processes some mRNAs, and tRNAs when they are encoded in the rRNA operon. Processes pre-crRNA and tracrRNA of type II CRISPR loci if present in the organism.</text>
</comment>
<keyword evidence="7 15" id="KW-0507">mRNA processing</keyword>
<feature type="compositionally biased region" description="Basic residues" evidence="16">
    <location>
        <begin position="235"/>
        <end position="247"/>
    </location>
</feature>
<evidence type="ECO:0000256" key="8">
    <source>
        <dbReference type="ARBA" id="ARBA00022694"/>
    </source>
</evidence>
<dbReference type="InterPro" id="IPR011907">
    <property type="entry name" value="RNase_III"/>
</dbReference>
<dbReference type="GO" id="GO:0019843">
    <property type="term" value="F:rRNA binding"/>
    <property type="evidence" value="ECO:0007669"/>
    <property type="project" value="UniProtKB-KW"/>
</dbReference>
<dbReference type="SMART" id="SM00358">
    <property type="entry name" value="DSRM"/>
    <property type="match status" value="1"/>
</dbReference>
<comment type="subcellular location">
    <subcellularLocation>
        <location evidence="2 15">Cytoplasm</location>
    </subcellularLocation>
</comment>
<evidence type="ECO:0000259" key="18">
    <source>
        <dbReference type="PROSITE" id="PS50142"/>
    </source>
</evidence>
<keyword evidence="10 15" id="KW-0479">Metal-binding</keyword>
<keyword evidence="20" id="KW-1185">Reference proteome</keyword>
<dbReference type="Proteomes" id="UP000197215">
    <property type="component" value="Unassembled WGS sequence"/>
</dbReference>
<comment type="catalytic activity">
    <reaction evidence="1 15">
        <text>Endonucleolytic cleavage to 5'-phosphomonoester.</text>
        <dbReference type="EC" id="3.1.26.3"/>
    </reaction>
</comment>
<dbReference type="OrthoDB" id="9805026at2"/>
<reference evidence="19 20" key="1">
    <citation type="submission" date="2017-06" db="EMBL/GenBank/DDBJ databases">
        <authorList>
            <person name="Kim H.J."/>
            <person name="Triplett B.A."/>
        </authorList>
    </citation>
    <scope>NUCLEOTIDE SEQUENCE [LARGE SCALE GENOMIC DNA]</scope>
    <source>
        <strain evidence="19 20">MWH-VicM1</strain>
    </source>
</reference>
<dbReference type="InterPro" id="IPR014720">
    <property type="entry name" value="dsRBD_dom"/>
</dbReference>
<dbReference type="Pfam" id="PF00035">
    <property type="entry name" value="dsrm"/>
    <property type="match status" value="1"/>
</dbReference>
<comment type="similarity">
    <text evidence="3">Belongs to the ribonuclease III family.</text>
</comment>
<comment type="cofactor">
    <cofactor evidence="15">
        <name>Mg(2+)</name>
        <dbReference type="ChEBI" id="CHEBI:18420"/>
    </cofactor>
</comment>
<feature type="active site" evidence="15">
    <location>
        <position position="48"/>
    </location>
</feature>
<evidence type="ECO:0000256" key="13">
    <source>
        <dbReference type="ARBA" id="ARBA00022842"/>
    </source>
</evidence>
<organism evidence="19 20">
    <name type="scientific">Polynucleobacter victoriensis</name>
    <dbReference type="NCBI Taxonomy" id="2049319"/>
    <lineage>
        <taxon>Bacteria</taxon>
        <taxon>Pseudomonadati</taxon>
        <taxon>Pseudomonadota</taxon>
        <taxon>Betaproteobacteria</taxon>
        <taxon>Burkholderiales</taxon>
        <taxon>Burkholderiaceae</taxon>
        <taxon>Polynucleobacter</taxon>
    </lineage>
</organism>
<evidence type="ECO:0000256" key="3">
    <source>
        <dbReference type="ARBA" id="ARBA00010183"/>
    </source>
</evidence>
<dbReference type="GO" id="GO:0005737">
    <property type="term" value="C:cytoplasm"/>
    <property type="evidence" value="ECO:0007669"/>
    <property type="project" value="UniProtKB-SubCell"/>
</dbReference>
<protein>
    <recommendedName>
        <fullName evidence="15">Ribonuclease 3</fullName>
        <ecNumber evidence="15">3.1.26.3</ecNumber>
    </recommendedName>
    <alternativeName>
        <fullName evidence="15">Ribonuclease III</fullName>
        <shortName evidence="15">RNase III</shortName>
    </alternativeName>
</protein>
<dbReference type="GO" id="GO:0042802">
    <property type="term" value="F:identical protein binding"/>
    <property type="evidence" value="ECO:0007669"/>
    <property type="project" value="UniProtKB-ARBA"/>
</dbReference>